<dbReference type="GO" id="GO:0032259">
    <property type="term" value="P:methylation"/>
    <property type="evidence" value="ECO:0007669"/>
    <property type="project" value="UniProtKB-KW"/>
</dbReference>
<proteinExistence type="predicted"/>
<dbReference type="Proteomes" id="UP000643610">
    <property type="component" value="Unassembled WGS sequence"/>
</dbReference>
<organism evidence="1 2">
    <name type="scientific">Undibacterium amnicola</name>
    <dbReference type="NCBI Taxonomy" id="1834038"/>
    <lineage>
        <taxon>Bacteria</taxon>
        <taxon>Pseudomonadati</taxon>
        <taxon>Pseudomonadota</taxon>
        <taxon>Betaproteobacteria</taxon>
        <taxon>Burkholderiales</taxon>
        <taxon>Oxalobacteraceae</taxon>
        <taxon>Undibacterium</taxon>
    </lineage>
</organism>
<keyword evidence="1" id="KW-0489">Methyltransferase</keyword>
<protein>
    <submittedName>
        <fullName evidence="1">Methyltransferase</fullName>
    </submittedName>
</protein>
<dbReference type="NCBIfam" id="NF041278">
    <property type="entry name" value="CmcJ_NvfI_EfuI"/>
    <property type="match status" value="1"/>
</dbReference>
<gene>
    <name evidence="1" type="ORF">H8K33_12205</name>
</gene>
<reference evidence="1 2" key="1">
    <citation type="submission" date="2020-08" db="EMBL/GenBank/DDBJ databases">
        <title>Novel species isolated from subtropical streams in China.</title>
        <authorList>
            <person name="Lu H."/>
        </authorList>
    </citation>
    <scope>NUCLEOTIDE SEQUENCE [LARGE SCALE GENOMIC DNA]</scope>
    <source>
        <strain evidence="1 2">KCTC 52442</strain>
    </source>
</reference>
<sequence length="292" mass="33721">MTDRANLSLGADQPVRTLAAHVVAELNYYQPTPIRPVSYTFEPPLGVPWESGDYDVHRMEIHDARQLATRPRLQVEGFELWDASTEVSDFSDRASIEDVYYREARQLALAVTGAKQAYVFDHLLRRRAPRDNPLDFGKRGANGYAAANGRIHNDYTEESGQRRLALVIEDLHQREQITRFSIINMWRALNGPVQDAPLAICDARTVSSKELFHCDVRYPNRTGDIYLLQHCPQHRWFYYPTMRKEEVLIFKQYDSLHTNTSRFTPHSAFDLPTVPLDTPPRESIELRCLVTY</sequence>
<dbReference type="GO" id="GO:0008168">
    <property type="term" value="F:methyltransferase activity"/>
    <property type="evidence" value="ECO:0007669"/>
    <property type="project" value="UniProtKB-KW"/>
</dbReference>
<dbReference type="EMBL" id="JACOFU010000004">
    <property type="protein sequence ID" value="MBC3832278.1"/>
    <property type="molecule type" value="Genomic_DNA"/>
</dbReference>
<dbReference type="PANTHER" id="PTHR34598">
    <property type="entry name" value="BLL6449 PROTEIN"/>
    <property type="match status" value="1"/>
</dbReference>
<name>A0ABR6XSG3_9BURK</name>
<keyword evidence="1" id="KW-0808">Transferase</keyword>
<comment type="caution">
    <text evidence="1">The sequence shown here is derived from an EMBL/GenBank/DDBJ whole genome shotgun (WGS) entry which is preliminary data.</text>
</comment>
<evidence type="ECO:0000313" key="2">
    <source>
        <dbReference type="Proteomes" id="UP000643610"/>
    </source>
</evidence>
<evidence type="ECO:0000313" key="1">
    <source>
        <dbReference type="EMBL" id="MBC3832278.1"/>
    </source>
</evidence>
<dbReference type="PANTHER" id="PTHR34598:SF3">
    <property type="entry name" value="OXIDOREDUCTASE AN1597"/>
    <property type="match status" value="1"/>
</dbReference>
<keyword evidence="2" id="KW-1185">Reference proteome</keyword>
<accession>A0ABR6XSG3</accession>
<dbReference type="InterPro" id="IPR044053">
    <property type="entry name" value="AsaB-like"/>
</dbReference>